<protein>
    <submittedName>
        <fullName evidence="4">GNAT family N-acetyltransferase</fullName>
        <ecNumber evidence="4">2.3.1.-</ecNumber>
    </submittedName>
</protein>
<dbReference type="PANTHER" id="PTHR43877">
    <property type="entry name" value="AMINOALKYLPHOSPHONATE N-ACETYLTRANSFERASE-RELATED-RELATED"/>
    <property type="match status" value="1"/>
</dbReference>
<evidence type="ECO:0000313" key="5">
    <source>
        <dbReference type="Proteomes" id="UP001305606"/>
    </source>
</evidence>
<feature type="domain" description="N-acetyltransferase" evidence="3">
    <location>
        <begin position="5"/>
        <end position="178"/>
    </location>
</feature>
<dbReference type="InterPro" id="IPR000182">
    <property type="entry name" value="GNAT_dom"/>
</dbReference>
<dbReference type="Proteomes" id="UP001305606">
    <property type="component" value="Chromosome"/>
</dbReference>
<reference evidence="4 5" key="1">
    <citation type="submission" date="2023-02" db="EMBL/GenBank/DDBJ databases">
        <title>Streptomyces sp. SCA4-21 with antifungal activity against Fusarium oxysporum f. sp. cubense, Streptomyces sp. SCA2-17 with antifungal activity against Fusarium oxysporum f. sp. cubense.</title>
        <authorList>
            <person name="Qi D."/>
        </authorList>
    </citation>
    <scope>NUCLEOTIDE SEQUENCE [LARGE SCALE GENOMIC DNA]</scope>
    <source>
        <strain evidence="4 5">SCA4-21</strain>
    </source>
</reference>
<dbReference type="InterPro" id="IPR050832">
    <property type="entry name" value="Bact_Acetyltransf"/>
</dbReference>
<keyword evidence="2 4" id="KW-0012">Acyltransferase</keyword>
<dbReference type="EMBL" id="CP117522">
    <property type="protein sequence ID" value="WNE96271.1"/>
    <property type="molecule type" value="Genomic_DNA"/>
</dbReference>
<sequence length="184" mass="19335">MPSPHRIDRLTAADFPDAVKGLAELLVDVVDDGASLGFLAPFDHEAAASWWRTQAPAVADGTLAVWVSRDGMTGINGTVSLAFSGKPNGRHRAEILKLMVRRDARGQGIARALLATAEAAATAAGVTLLLLDTRTGSTAERVYAADGWTRFGVVPGYATDPDGSLEDSSFFYKHLDTPVTPAGA</sequence>
<gene>
    <name evidence="4" type="ORF">PS467_13455</name>
</gene>
<name>A0ABY9UV06_9ACTN</name>
<dbReference type="RefSeq" id="WP_311035473.1">
    <property type="nucleotide sequence ID" value="NZ_CP117522.1"/>
</dbReference>
<dbReference type="Pfam" id="PF00583">
    <property type="entry name" value="Acetyltransf_1"/>
    <property type="match status" value="1"/>
</dbReference>
<dbReference type="SUPFAM" id="SSF55729">
    <property type="entry name" value="Acyl-CoA N-acyltransferases (Nat)"/>
    <property type="match status" value="1"/>
</dbReference>
<keyword evidence="1 4" id="KW-0808">Transferase</keyword>
<dbReference type="GO" id="GO:0016746">
    <property type="term" value="F:acyltransferase activity"/>
    <property type="evidence" value="ECO:0007669"/>
    <property type="project" value="UniProtKB-KW"/>
</dbReference>
<dbReference type="PROSITE" id="PS51186">
    <property type="entry name" value="GNAT"/>
    <property type="match status" value="1"/>
</dbReference>
<evidence type="ECO:0000259" key="3">
    <source>
        <dbReference type="PROSITE" id="PS51186"/>
    </source>
</evidence>
<dbReference type="PANTHER" id="PTHR43877:SF2">
    <property type="entry name" value="AMINOALKYLPHOSPHONATE N-ACETYLTRANSFERASE-RELATED"/>
    <property type="match status" value="1"/>
</dbReference>
<evidence type="ECO:0000256" key="1">
    <source>
        <dbReference type="ARBA" id="ARBA00022679"/>
    </source>
</evidence>
<proteinExistence type="predicted"/>
<keyword evidence="5" id="KW-1185">Reference proteome</keyword>
<accession>A0ABY9UV06</accession>
<dbReference type="EC" id="2.3.1.-" evidence="4"/>
<dbReference type="InterPro" id="IPR016181">
    <property type="entry name" value="Acyl_CoA_acyltransferase"/>
</dbReference>
<dbReference type="Gene3D" id="3.40.630.30">
    <property type="match status" value="1"/>
</dbReference>
<evidence type="ECO:0000313" key="4">
    <source>
        <dbReference type="EMBL" id="WNE96271.1"/>
    </source>
</evidence>
<organism evidence="4 5">
    <name type="scientific">Streptomyces luomodiensis</name>
    <dbReference type="NCBI Taxonomy" id="3026192"/>
    <lineage>
        <taxon>Bacteria</taxon>
        <taxon>Bacillati</taxon>
        <taxon>Actinomycetota</taxon>
        <taxon>Actinomycetes</taxon>
        <taxon>Kitasatosporales</taxon>
        <taxon>Streptomycetaceae</taxon>
        <taxon>Streptomyces</taxon>
    </lineage>
</organism>
<evidence type="ECO:0000256" key="2">
    <source>
        <dbReference type="ARBA" id="ARBA00023315"/>
    </source>
</evidence>